<accession>A0A7M1AYQ1</accession>
<evidence type="ECO:0000256" key="1">
    <source>
        <dbReference type="ARBA" id="ARBA00004418"/>
    </source>
</evidence>
<organism evidence="4 5">
    <name type="scientific">Sulfurimonas marina</name>
    <dbReference type="NCBI Taxonomy" id="2590551"/>
    <lineage>
        <taxon>Bacteria</taxon>
        <taxon>Pseudomonadati</taxon>
        <taxon>Campylobacterota</taxon>
        <taxon>Epsilonproteobacteria</taxon>
        <taxon>Campylobacterales</taxon>
        <taxon>Sulfurimonadaceae</taxon>
        <taxon>Sulfurimonas</taxon>
    </lineage>
</organism>
<keyword evidence="5" id="KW-1185">Reference proteome</keyword>
<evidence type="ECO:0000313" key="4">
    <source>
        <dbReference type="EMBL" id="QOP41512.1"/>
    </source>
</evidence>
<name>A0A7M1AYQ1_9BACT</name>
<protein>
    <recommendedName>
        <fullName evidence="6">SsuA/THI5-like domain-containing protein</fullName>
    </recommendedName>
</protein>
<reference evidence="4 5" key="1">
    <citation type="submission" date="2019-06" db="EMBL/GenBank/DDBJ databases">
        <title>Sulfurimonas gotlandica sp. nov., a chemoautotrophic and psychrotolerant epsilonproteobacterium isolated from a pelagic redoxcline, and an emended description of the genus Sulfurimonas.</title>
        <authorList>
            <person name="Wang S."/>
            <person name="Jiang L."/>
            <person name="Shao Z."/>
        </authorList>
    </citation>
    <scope>NUCLEOTIDE SEQUENCE [LARGE SCALE GENOMIC DNA]</scope>
    <source>
        <strain evidence="4 5">B2</strain>
    </source>
</reference>
<proteinExistence type="inferred from homology"/>
<dbReference type="RefSeq" id="WP_193112828.1">
    <property type="nucleotide sequence ID" value="NZ_CP041165.1"/>
</dbReference>
<sequence length="292" mass="33326">MIKQFLFILFSLLLFSACSSEKQREIRIATNSWVGYSPLFYAKETGELDKLGIKLITNVSLAEASEIFEVGKADLVTTTQYEYLTLKEVIQDVVPVILIDRSNGGDMILSNKTIDEINNAETIYAYLEIDSINSELLKSFIQTHHLENKQLIYTNKDQLQISDLENNEKNAMVVVTYAPYNTELEKRGFEEVASTKDINSLVVIDALCTKKAIYNSDKARLQQLKVQIDRAILEIEQNPQKAHKLIGKYLGNISYDEYVDAVKSIKWINKNPSQELLKKINKLGYEETILIQ</sequence>
<keyword evidence="3" id="KW-0732">Signal</keyword>
<evidence type="ECO:0000256" key="2">
    <source>
        <dbReference type="ARBA" id="ARBA00010742"/>
    </source>
</evidence>
<evidence type="ECO:0008006" key="6">
    <source>
        <dbReference type="Google" id="ProtNLM"/>
    </source>
</evidence>
<dbReference type="Gene3D" id="3.40.190.10">
    <property type="entry name" value="Periplasmic binding protein-like II"/>
    <property type="match status" value="1"/>
</dbReference>
<comment type="similarity">
    <text evidence="2">Belongs to the bacterial solute-binding protein SsuA/TauA family.</text>
</comment>
<dbReference type="KEGG" id="smax:FJR03_07045"/>
<dbReference type="EMBL" id="CP041165">
    <property type="protein sequence ID" value="QOP41512.1"/>
    <property type="molecule type" value="Genomic_DNA"/>
</dbReference>
<evidence type="ECO:0000256" key="3">
    <source>
        <dbReference type="ARBA" id="ARBA00022729"/>
    </source>
</evidence>
<dbReference type="PROSITE" id="PS51257">
    <property type="entry name" value="PROKAR_LIPOPROTEIN"/>
    <property type="match status" value="1"/>
</dbReference>
<dbReference type="PANTHER" id="PTHR30024">
    <property type="entry name" value="ALIPHATIC SULFONATES-BINDING PROTEIN-RELATED"/>
    <property type="match status" value="1"/>
</dbReference>
<evidence type="ECO:0000313" key="5">
    <source>
        <dbReference type="Proteomes" id="UP000593910"/>
    </source>
</evidence>
<dbReference type="AlphaFoldDB" id="A0A7M1AYQ1"/>
<dbReference type="Proteomes" id="UP000593910">
    <property type="component" value="Chromosome"/>
</dbReference>
<dbReference type="GO" id="GO:0042597">
    <property type="term" value="C:periplasmic space"/>
    <property type="evidence" value="ECO:0007669"/>
    <property type="project" value="UniProtKB-SubCell"/>
</dbReference>
<comment type="subcellular location">
    <subcellularLocation>
        <location evidence="1">Periplasm</location>
    </subcellularLocation>
</comment>
<dbReference type="PANTHER" id="PTHR30024:SF47">
    <property type="entry name" value="TAURINE-BINDING PERIPLASMIC PROTEIN"/>
    <property type="match status" value="1"/>
</dbReference>
<gene>
    <name evidence="4" type="ORF">FJR03_07045</name>
</gene>
<dbReference type="SUPFAM" id="SSF53850">
    <property type="entry name" value="Periplasmic binding protein-like II"/>
    <property type="match status" value="1"/>
</dbReference>